<evidence type="ECO:0000313" key="2">
    <source>
        <dbReference type="EMBL" id="EKB26753.1"/>
    </source>
</evidence>
<dbReference type="GO" id="GO:0031177">
    <property type="term" value="F:phosphopantetheine binding"/>
    <property type="evidence" value="ECO:0007669"/>
    <property type="project" value="TreeGrafter"/>
</dbReference>
<dbReference type="InterPro" id="IPR001242">
    <property type="entry name" value="Condensation_dom"/>
</dbReference>
<evidence type="ECO:0000259" key="1">
    <source>
        <dbReference type="PROSITE" id="PS50075"/>
    </source>
</evidence>
<protein>
    <recommendedName>
        <fullName evidence="1">Carrier domain-containing protein</fullName>
    </recommendedName>
</protein>
<dbReference type="Proteomes" id="UP000005149">
    <property type="component" value="Unassembled WGS sequence"/>
</dbReference>
<dbReference type="RefSeq" id="WP_005306890.1">
    <property type="nucleotide sequence ID" value="NZ_JDWD01000153.1"/>
</dbReference>
<dbReference type="PANTHER" id="PTHR45527">
    <property type="entry name" value="NONRIBOSOMAL PEPTIDE SYNTHETASE"/>
    <property type="match status" value="1"/>
</dbReference>
<dbReference type="PROSITE" id="PS50075">
    <property type="entry name" value="CARRIER"/>
    <property type="match status" value="1"/>
</dbReference>
<dbReference type="AlphaFoldDB" id="K1JJQ9"/>
<dbReference type="EMBL" id="AGWR01000032">
    <property type="protein sequence ID" value="EKB26753.1"/>
    <property type="molecule type" value="Genomic_DNA"/>
</dbReference>
<dbReference type="InterPro" id="IPR009081">
    <property type="entry name" value="PP-bd_ACP"/>
</dbReference>
<dbReference type="Pfam" id="PF00550">
    <property type="entry name" value="PP-binding"/>
    <property type="match status" value="1"/>
</dbReference>
<dbReference type="HOGENOM" id="CLU_000022_52_2_6"/>
<evidence type="ECO:0000313" key="3">
    <source>
        <dbReference type="Proteomes" id="UP000005149"/>
    </source>
</evidence>
<gene>
    <name evidence="2" type="ORF">HMPREF1171_03453</name>
</gene>
<feature type="domain" description="Carrier" evidence="1">
    <location>
        <begin position="188"/>
        <end position="263"/>
    </location>
</feature>
<dbReference type="PATRIC" id="fig|1073377.4.peg.3512"/>
<keyword evidence="3" id="KW-1185">Reference proteome</keyword>
<dbReference type="Gene3D" id="3.30.559.10">
    <property type="entry name" value="Chloramphenicol acetyltransferase-like domain"/>
    <property type="match status" value="2"/>
</dbReference>
<dbReference type="Gene3D" id="1.10.1200.10">
    <property type="entry name" value="ACP-like"/>
    <property type="match status" value="1"/>
</dbReference>
<reference evidence="2 3" key="1">
    <citation type="submission" date="2012-06" db="EMBL/GenBank/DDBJ databases">
        <title>The Genome Sequence of Aeromonas hydrophila SSU.</title>
        <authorList>
            <consortium name="The Broad Institute Genome Sequencing Platform"/>
            <person name="Earl A."/>
            <person name="Ward D."/>
            <person name="Feldgarden M."/>
            <person name="Gevers D."/>
            <person name="Chopra A."/>
            <person name="Walker B."/>
            <person name="Young S.K."/>
            <person name="Zeng Q."/>
            <person name="Gargeya S."/>
            <person name="Fitzgerald M."/>
            <person name="Haas B."/>
            <person name="Abouelleil A."/>
            <person name="Alvarado L."/>
            <person name="Arachchi H.M."/>
            <person name="Berlin A.M."/>
            <person name="Chapman S.B."/>
            <person name="Goldberg J."/>
            <person name="Griggs A."/>
            <person name="Gujja S."/>
            <person name="Hansen M."/>
            <person name="Howarth C."/>
            <person name="Imamovic A."/>
            <person name="Larimer J."/>
            <person name="McCowan C."/>
            <person name="Montmayeur A."/>
            <person name="Murphy C."/>
            <person name="Neiman D."/>
            <person name="Pearson M."/>
            <person name="Priest M."/>
            <person name="Roberts A."/>
            <person name="Saif S."/>
            <person name="Shea T."/>
            <person name="Sisk P."/>
            <person name="Sykes S."/>
            <person name="Wortman J."/>
            <person name="Nusbaum C."/>
            <person name="Birren B."/>
        </authorList>
    </citation>
    <scope>NUCLEOTIDE SEQUENCE [LARGE SCALE GENOMIC DNA]</scope>
    <source>
        <strain evidence="2 3">SSU</strain>
    </source>
</reference>
<dbReference type="SUPFAM" id="SSF47336">
    <property type="entry name" value="ACP-like"/>
    <property type="match status" value="1"/>
</dbReference>
<dbReference type="Pfam" id="PF00668">
    <property type="entry name" value="Condensation"/>
    <property type="match status" value="1"/>
</dbReference>
<dbReference type="GO" id="GO:0044550">
    <property type="term" value="P:secondary metabolite biosynthetic process"/>
    <property type="evidence" value="ECO:0007669"/>
    <property type="project" value="TreeGrafter"/>
</dbReference>
<dbReference type="GO" id="GO:0043041">
    <property type="term" value="P:amino acid activation for nonribosomal peptide biosynthetic process"/>
    <property type="evidence" value="ECO:0007669"/>
    <property type="project" value="TreeGrafter"/>
</dbReference>
<dbReference type="Gene3D" id="3.30.559.30">
    <property type="entry name" value="Nonribosomal peptide synthetase, condensation domain"/>
    <property type="match status" value="1"/>
</dbReference>
<dbReference type="GO" id="GO:0005737">
    <property type="term" value="C:cytoplasm"/>
    <property type="evidence" value="ECO:0007669"/>
    <property type="project" value="TreeGrafter"/>
</dbReference>
<name>K1JJQ9_9GAMM</name>
<comment type="caution">
    <text evidence="2">The sequence shown here is derived from an EMBL/GenBank/DDBJ whole genome shotgun (WGS) entry which is preliminary data.</text>
</comment>
<dbReference type="PANTHER" id="PTHR45527:SF1">
    <property type="entry name" value="FATTY ACID SYNTHASE"/>
    <property type="match status" value="1"/>
</dbReference>
<proteinExistence type="predicted"/>
<accession>K1JJQ9</accession>
<dbReference type="GO" id="GO:0003824">
    <property type="term" value="F:catalytic activity"/>
    <property type="evidence" value="ECO:0007669"/>
    <property type="project" value="InterPro"/>
</dbReference>
<organism evidence="2 3">
    <name type="scientific">Aeromonas dhakensis</name>
    <dbReference type="NCBI Taxonomy" id="196024"/>
    <lineage>
        <taxon>Bacteria</taxon>
        <taxon>Pseudomonadati</taxon>
        <taxon>Pseudomonadota</taxon>
        <taxon>Gammaproteobacteria</taxon>
        <taxon>Aeromonadales</taxon>
        <taxon>Aeromonadaceae</taxon>
        <taxon>Aeromonas</taxon>
    </lineage>
</organism>
<dbReference type="SUPFAM" id="SSF52777">
    <property type="entry name" value="CoA-dependent acyltransferases"/>
    <property type="match status" value="3"/>
</dbReference>
<sequence>MLQFHNEGLLELPVSAHEESCWLLQQQQPEQIIKQVMCWPLPDDIDISLLILSVELLIKEQPELNARYFFSADGDLFKYQINGWYPCLEFHRLAAEEVDELVRRVQQAPWDSARQPPFKALIINAESSVTLALVLHPVLAEQGSPQTLMAALKQHYDRLATGQAGQTPLRLSSPACIATPASCAPAHDVGKNISRIILEEFRRALSSPDMGPDDDFFDNGGHSLLATRIIGKLLSEHGIECRFNDFFESPTAAALARKAVISEQASLPEAVSENNRAPAPLALAQASLWRAYEAHGFGTIFNLPFALDFIDEVDESLFAHAFADIIERHASLRTLFMTQDGEVRQRILPAAQLAGYRWFWGSAESQGMTLAEAAAHRFDLTRELPLRIRFLRDPATGRQQLSLLVHHMVVDEWSINLMMGELAQAYLARAAGIAPRWDAPAPAFHDFARRQAADGINETHLSYWTRLLHGAVPASRRPPLPVMPLQGETWAARWHEWQPAEGTLARLYELARGHDASLFTLMYTAIALSLHQLGQAEEILIGTSTSGRTDPAFFDSVGYFTTMVAHRVSFAATTRFGDLLRQVTRTVNDSLCYADVPLEQIQQGLGMTPADGLLFDVYIQIHASNALNGRLPTPAGEGLRYRQIDADKTETMFGLQFEIMEDVLDDERRLRLVITYRDGRYSPAQIQTLCALLDRLLEQLVREGTASPLAALAPQV</sequence>
<dbReference type="InterPro" id="IPR023213">
    <property type="entry name" value="CAT-like_dom_sf"/>
</dbReference>
<dbReference type="InterPro" id="IPR036736">
    <property type="entry name" value="ACP-like_sf"/>
</dbReference>